<dbReference type="OrthoDB" id="6114029at2759"/>
<keyword evidence="4" id="KW-0963">Cytoplasm</keyword>
<dbReference type="CDD" id="cd00045">
    <property type="entry name" value="DED"/>
    <property type="match status" value="1"/>
</dbReference>
<dbReference type="InterPro" id="IPR001875">
    <property type="entry name" value="DED_dom"/>
</dbReference>
<evidence type="ECO:0000259" key="18">
    <source>
        <dbReference type="PROSITE" id="PS50207"/>
    </source>
</evidence>
<dbReference type="AlphaFoldDB" id="R7TE95"/>
<dbReference type="GO" id="GO:0042981">
    <property type="term" value="P:regulation of apoptotic process"/>
    <property type="evidence" value="ECO:0007669"/>
    <property type="project" value="InterPro"/>
</dbReference>
<dbReference type="Proteomes" id="UP000014760">
    <property type="component" value="Unassembled WGS sequence"/>
</dbReference>
<keyword evidence="9" id="KW-0378">Hydrolase</keyword>
<feature type="domain" description="Caspase family p10" evidence="18">
    <location>
        <begin position="446"/>
        <end position="533"/>
    </location>
</feature>
<dbReference type="HOGENOM" id="CLU_036904_4_2_1"/>
<sequence length="538" mass="61425">MKAVTRVTECHTRSMRITMETDASVYRQDLLVLLKQLDECLGRNDLVRMKFLCADIIPKGQMEQISRGIHLMEELIKRDRLTPGNLLLLNQLLYKIGRHDLLRTIGVNKTLVERTFGHEQGILQNRILLHDLAEQMTKEDLELMKFFCLDAKITRIPLNNTKNPQELFSLMEECGVIHAGDLSFLREVFRRMQRNNLLAILGITQTDHVRPLCEGSDTSSSITDFSLHSTSSPPDSVVPLRNPPMPPFSPQLRSQLPRYKMTSKPRGVCLIINNKIFTKDPNDLHSRQMSDRQGTDMDRAKLAEVFKKLDFIIKVENDLSDQEIEHRLRKYGQHIDHSRYDCFVCCLLTHGAEGRVYGSNGRSLKIKELMRYFKAQNAHSLRGKPKIFFINACQGKEKQLAVDLETDSPYQPLPLRSSGRSRRAETQPLAFATTNPVETDAPGGLERETIPDEADFLLGYASVPGYVSFRSKQDGSWYISVLCHMLNKFAASEDLLSILTKVNEEIGRATANQDQKQCPAPLFTLRKKLFFFSENRGN</sequence>
<dbReference type="GO" id="GO:0032991">
    <property type="term" value="C:protein-containing complex"/>
    <property type="evidence" value="ECO:0007669"/>
    <property type="project" value="UniProtKB-ARBA"/>
</dbReference>
<keyword evidence="6" id="KW-0645">Protease</keyword>
<dbReference type="InterPro" id="IPR015917">
    <property type="entry name" value="Pept_C14A"/>
</dbReference>
<reference evidence="21" key="3">
    <citation type="submission" date="2015-06" db="UniProtKB">
        <authorList>
            <consortium name="EnsemblMetazoa"/>
        </authorList>
    </citation>
    <scope>IDENTIFICATION</scope>
</reference>
<keyword evidence="11" id="KW-0865">Zymogen</keyword>
<dbReference type="PROSITE" id="PS50208">
    <property type="entry name" value="CASPASE_P20"/>
    <property type="match status" value="1"/>
</dbReference>
<dbReference type="InterPro" id="IPR016129">
    <property type="entry name" value="Caspase_his_AS"/>
</dbReference>
<feature type="domain" description="DED" evidence="17">
    <location>
        <begin position="124"/>
        <end position="203"/>
    </location>
</feature>
<dbReference type="Pfam" id="PF01335">
    <property type="entry name" value="DED"/>
    <property type="match status" value="2"/>
</dbReference>
<name>R7TE95_CAPTE</name>
<dbReference type="EnsemblMetazoa" id="CapteT220640">
    <property type="protein sequence ID" value="CapteP220640"/>
    <property type="gene ID" value="CapteG220640"/>
</dbReference>
<evidence type="ECO:0000256" key="15">
    <source>
        <dbReference type="ARBA" id="ARBA00068172"/>
    </source>
</evidence>
<dbReference type="InterPro" id="IPR011029">
    <property type="entry name" value="DEATH-like_dom_sf"/>
</dbReference>
<proteinExistence type="inferred from homology"/>
<protein>
    <recommendedName>
        <fullName evidence="15">Caspase-8</fullName>
        <ecNumber evidence="14">3.4.22.61</ecNumber>
    </recommendedName>
</protein>
<dbReference type="GO" id="GO:0051604">
    <property type="term" value="P:protein maturation"/>
    <property type="evidence" value="ECO:0007669"/>
    <property type="project" value="UniProtKB-ARBA"/>
</dbReference>
<evidence type="ECO:0000313" key="21">
    <source>
        <dbReference type="EnsemblMetazoa" id="CapteP220640"/>
    </source>
</evidence>
<evidence type="ECO:0000256" key="16">
    <source>
        <dbReference type="RuleBase" id="RU003971"/>
    </source>
</evidence>
<keyword evidence="12" id="KW-0539">Nucleus</keyword>
<reference evidence="22" key="1">
    <citation type="submission" date="2012-12" db="EMBL/GenBank/DDBJ databases">
        <authorList>
            <person name="Hellsten U."/>
            <person name="Grimwood J."/>
            <person name="Chapman J.A."/>
            <person name="Shapiro H."/>
            <person name="Aerts A."/>
            <person name="Otillar R.P."/>
            <person name="Terry A.Y."/>
            <person name="Boore J.L."/>
            <person name="Simakov O."/>
            <person name="Marletaz F."/>
            <person name="Cho S.-J."/>
            <person name="Edsinger-Gonzales E."/>
            <person name="Havlak P."/>
            <person name="Kuo D.-H."/>
            <person name="Larsson T."/>
            <person name="Lv J."/>
            <person name="Arendt D."/>
            <person name="Savage R."/>
            <person name="Osoegawa K."/>
            <person name="de Jong P."/>
            <person name="Lindberg D.R."/>
            <person name="Seaver E.C."/>
            <person name="Weisblat D.A."/>
            <person name="Putnam N.H."/>
            <person name="Grigoriev I.V."/>
            <person name="Rokhsar D.S."/>
        </authorList>
    </citation>
    <scope>NUCLEOTIDE SEQUENCE</scope>
    <source>
        <strain evidence="22">I ESC-2004</strain>
    </source>
</reference>
<evidence type="ECO:0000256" key="14">
    <source>
        <dbReference type="ARBA" id="ARBA00066479"/>
    </source>
</evidence>
<feature type="domain" description="DED" evidence="17">
    <location>
        <begin position="29"/>
        <end position="107"/>
    </location>
</feature>
<dbReference type="GO" id="GO:0006915">
    <property type="term" value="P:apoptotic process"/>
    <property type="evidence" value="ECO:0007669"/>
    <property type="project" value="UniProtKB-KW"/>
</dbReference>
<comment type="catalytic activity">
    <reaction evidence="13">
        <text>Strict requirement for Asp at position P1 and has a preferred cleavage sequence of (Leu/Asp/Val)-Glu-Thr-Asp-|-(Gly/Ser/Ala).</text>
        <dbReference type="EC" id="3.4.22.61"/>
    </reaction>
</comment>
<evidence type="ECO:0000313" key="20">
    <source>
        <dbReference type="EMBL" id="ELT91797.1"/>
    </source>
</evidence>
<dbReference type="GO" id="GO:0005737">
    <property type="term" value="C:cytoplasm"/>
    <property type="evidence" value="ECO:0007669"/>
    <property type="project" value="UniProtKB-SubCell"/>
</dbReference>
<dbReference type="PROSITE" id="PS01121">
    <property type="entry name" value="CASPASE_HIS"/>
    <property type="match status" value="1"/>
</dbReference>
<evidence type="ECO:0000256" key="6">
    <source>
        <dbReference type="ARBA" id="ARBA00022670"/>
    </source>
</evidence>
<organism evidence="20">
    <name type="scientific">Capitella teleta</name>
    <name type="common">Polychaete worm</name>
    <dbReference type="NCBI Taxonomy" id="283909"/>
    <lineage>
        <taxon>Eukaryota</taxon>
        <taxon>Metazoa</taxon>
        <taxon>Spiralia</taxon>
        <taxon>Lophotrochozoa</taxon>
        <taxon>Annelida</taxon>
        <taxon>Polychaeta</taxon>
        <taxon>Sedentaria</taxon>
        <taxon>Scolecida</taxon>
        <taxon>Capitellidae</taxon>
        <taxon>Capitella</taxon>
    </lineage>
</organism>
<dbReference type="CDD" id="cd00032">
    <property type="entry name" value="CASc"/>
    <property type="match status" value="1"/>
</dbReference>
<comment type="similarity">
    <text evidence="3 16">Belongs to the peptidase C14A family.</text>
</comment>
<dbReference type="EMBL" id="AMQN01013610">
    <property type="status" value="NOT_ANNOTATED_CDS"/>
    <property type="molecule type" value="Genomic_DNA"/>
</dbReference>
<reference evidence="20 22" key="2">
    <citation type="journal article" date="2013" name="Nature">
        <title>Insights into bilaterian evolution from three spiralian genomes.</title>
        <authorList>
            <person name="Simakov O."/>
            <person name="Marletaz F."/>
            <person name="Cho S.J."/>
            <person name="Edsinger-Gonzales E."/>
            <person name="Havlak P."/>
            <person name="Hellsten U."/>
            <person name="Kuo D.H."/>
            <person name="Larsson T."/>
            <person name="Lv J."/>
            <person name="Arendt D."/>
            <person name="Savage R."/>
            <person name="Osoegawa K."/>
            <person name="de Jong P."/>
            <person name="Grimwood J."/>
            <person name="Chapman J.A."/>
            <person name="Shapiro H."/>
            <person name="Aerts A."/>
            <person name="Otillar R.P."/>
            <person name="Terry A.Y."/>
            <person name="Boore J.L."/>
            <person name="Grigoriev I.V."/>
            <person name="Lindberg D.R."/>
            <person name="Seaver E.C."/>
            <person name="Weisblat D.A."/>
            <person name="Putnam N.H."/>
            <person name="Rokhsar D.S."/>
        </authorList>
    </citation>
    <scope>NUCLEOTIDE SEQUENCE</scope>
    <source>
        <strain evidence="20 22">I ESC-2004</strain>
    </source>
</reference>
<evidence type="ECO:0000259" key="19">
    <source>
        <dbReference type="PROSITE" id="PS50208"/>
    </source>
</evidence>
<comment type="subcellular location">
    <subcellularLocation>
        <location evidence="2">Cytoplasm</location>
    </subcellularLocation>
    <subcellularLocation>
        <location evidence="1">Nucleus</location>
    </subcellularLocation>
</comment>
<dbReference type="OMA" id="WNRIEDG"/>
<evidence type="ECO:0000256" key="11">
    <source>
        <dbReference type="ARBA" id="ARBA00023145"/>
    </source>
</evidence>
<dbReference type="EC" id="3.4.22.61" evidence="14"/>
<evidence type="ECO:0000256" key="13">
    <source>
        <dbReference type="ARBA" id="ARBA00051626"/>
    </source>
</evidence>
<accession>R7TE95</accession>
<dbReference type="FunFam" id="3.40.50.1460:FF:000008">
    <property type="entry name" value="caspase-8 isoform X1"/>
    <property type="match status" value="1"/>
</dbReference>
<keyword evidence="5" id="KW-0597">Phosphoprotein</keyword>
<dbReference type="PANTHER" id="PTHR48169:SF7">
    <property type="entry name" value="CASPASE 10"/>
    <property type="match status" value="1"/>
</dbReference>
<dbReference type="SMART" id="SM00031">
    <property type="entry name" value="DED"/>
    <property type="match status" value="2"/>
</dbReference>
<evidence type="ECO:0000256" key="9">
    <source>
        <dbReference type="ARBA" id="ARBA00022801"/>
    </source>
</evidence>
<keyword evidence="22" id="KW-1185">Reference proteome</keyword>
<dbReference type="PRINTS" id="PR00376">
    <property type="entry name" value="IL1BCENZYME"/>
</dbReference>
<evidence type="ECO:0000256" key="3">
    <source>
        <dbReference type="ARBA" id="ARBA00010134"/>
    </source>
</evidence>
<feature type="domain" description="Caspase family p20" evidence="19">
    <location>
        <begin position="265"/>
        <end position="397"/>
    </location>
</feature>
<evidence type="ECO:0000256" key="7">
    <source>
        <dbReference type="ARBA" id="ARBA00022703"/>
    </source>
</evidence>
<dbReference type="PROSITE" id="PS50168">
    <property type="entry name" value="DED"/>
    <property type="match status" value="2"/>
</dbReference>
<dbReference type="GO" id="GO:0005886">
    <property type="term" value="C:plasma membrane"/>
    <property type="evidence" value="ECO:0007669"/>
    <property type="project" value="UniProtKB-ARBA"/>
</dbReference>
<dbReference type="PANTHER" id="PTHR48169">
    <property type="entry name" value="DED DOMAIN-CONTAINING PROTEIN"/>
    <property type="match status" value="1"/>
</dbReference>
<dbReference type="InterPro" id="IPR029030">
    <property type="entry name" value="Caspase-like_dom_sf"/>
</dbReference>
<dbReference type="InterPro" id="IPR011600">
    <property type="entry name" value="Pept_C14_caspase"/>
</dbReference>
<evidence type="ECO:0000313" key="22">
    <source>
        <dbReference type="Proteomes" id="UP000014760"/>
    </source>
</evidence>
<dbReference type="GO" id="GO:0006508">
    <property type="term" value="P:proteolysis"/>
    <property type="evidence" value="ECO:0007669"/>
    <property type="project" value="UniProtKB-KW"/>
</dbReference>
<dbReference type="Gene3D" id="3.40.50.1460">
    <property type="match status" value="1"/>
</dbReference>
<keyword evidence="7" id="KW-0053">Apoptosis</keyword>
<dbReference type="GO" id="GO:0005634">
    <property type="term" value="C:nucleus"/>
    <property type="evidence" value="ECO:0007669"/>
    <property type="project" value="UniProtKB-SubCell"/>
</dbReference>
<evidence type="ECO:0000256" key="12">
    <source>
        <dbReference type="ARBA" id="ARBA00023242"/>
    </source>
</evidence>
<dbReference type="STRING" id="283909.R7TE95"/>
<dbReference type="GO" id="GO:0004197">
    <property type="term" value="F:cysteine-type endopeptidase activity"/>
    <property type="evidence" value="ECO:0007669"/>
    <property type="project" value="InterPro"/>
</dbReference>
<evidence type="ECO:0000256" key="2">
    <source>
        <dbReference type="ARBA" id="ARBA00004496"/>
    </source>
</evidence>
<evidence type="ECO:0000259" key="17">
    <source>
        <dbReference type="PROSITE" id="PS50168"/>
    </source>
</evidence>
<dbReference type="InterPro" id="IPR002138">
    <property type="entry name" value="Pept_C14_p10"/>
</dbReference>
<dbReference type="PROSITE" id="PS50207">
    <property type="entry name" value="CASPASE_P10"/>
    <property type="match status" value="1"/>
</dbReference>
<evidence type="ECO:0000256" key="1">
    <source>
        <dbReference type="ARBA" id="ARBA00004123"/>
    </source>
</evidence>
<evidence type="ECO:0000256" key="5">
    <source>
        <dbReference type="ARBA" id="ARBA00022553"/>
    </source>
</evidence>
<evidence type="ECO:0000256" key="4">
    <source>
        <dbReference type="ARBA" id="ARBA00022490"/>
    </source>
</evidence>
<dbReference type="Pfam" id="PF00656">
    <property type="entry name" value="Peptidase_C14"/>
    <property type="match status" value="1"/>
</dbReference>
<gene>
    <name evidence="20" type="ORF">CAPTEDRAFT_220640</name>
</gene>
<keyword evidence="8" id="KW-0677">Repeat</keyword>
<dbReference type="EMBL" id="KB310340">
    <property type="protein sequence ID" value="ELT91797.1"/>
    <property type="molecule type" value="Genomic_DNA"/>
</dbReference>
<dbReference type="Gene3D" id="1.10.533.10">
    <property type="entry name" value="Death Domain, Fas"/>
    <property type="match status" value="2"/>
</dbReference>
<keyword evidence="10" id="KW-0788">Thiol protease</keyword>
<dbReference type="SMART" id="SM00115">
    <property type="entry name" value="CASc"/>
    <property type="match status" value="1"/>
</dbReference>
<evidence type="ECO:0000256" key="10">
    <source>
        <dbReference type="ARBA" id="ARBA00022807"/>
    </source>
</evidence>
<evidence type="ECO:0000256" key="8">
    <source>
        <dbReference type="ARBA" id="ARBA00022737"/>
    </source>
</evidence>
<dbReference type="SUPFAM" id="SSF52129">
    <property type="entry name" value="Caspase-like"/>
    <property type="match status" value="1"/>
</dbReference>
<dbReference type="SUPFAM" id="SSF47986">
    <property type="entry name" value="DEATH domain"/>
    <property type="match status" value="2"/>
</dbReference>
<dbReference type="InterPro" id="IPR001309">
    <property type="entry name" value="Pept_C14_p20"/>
</dbReference>